<dbReference type="Gene3D" id="1.10.8.60">
    <property type="match status" value="1"/>
</dbReference>
<dbReference type="OrthoDB" id="1721884at2759"/>
<dbReference type="InterPro" id="IPR027417">
    <property type="entry name" value="P-loop_NTPase"/>
</dbReference>
<evidence type="ECO:0000313" key="5">
    <source>
        <dbReference type="Proteomes" id="UP000011083"/>
    </source>
</evidence>
<dbReference type="VEuPathDB" id="AmoebaDB:ACA1_245090"/>
<dbReference type="AlphaFoldDB" id="L8GL50"/>
<dbReference type="SUPFAM" id="SSF52540">
    <property type="entry name" value="P-loop containing nucleoside triphosphate hydrolases"/>
    <property type="match status" value="1"/>
</dbReference>
<reference evidence="4 5" key="1">
    <citation type="journal article" date="2013" name="Genome Biol.">
        <title>Genome of Acanthamoeba castellanii highlights extensive lateral gene transfer and early evolution of tyrosine kinase signaling.</title>
        <authorList>
            <person name="Clarke M."/>
            <person name="Lohan A.J."/>
            <person name="Liu B."/>
            <person name="Lagkouvardos I."/>
            <person name="Roy S."/>
            <person name="Zafar N."/>
            <person name="Bertelli C."/>
            <person name="Schilde C."/>
            <person name="Kianianmomeni A."/>
            <person name="Burglin T.R."/>
            <person name="Frech C."/>
            <person name="Turcotte B."/>
            <person name="Kopec K.O."/>
            <person name="Synnott J.M."/>
            <person name="Choo C."/>
            <person name="Paponov I."/>
            <person name="Finkler A."/>
            <person name="Soon Heng Tan C."/>
            <person name="Hutchins A.P."/>
            <person name="Weinmeier T."/>
            <person name="Rattei T."/>
            <person name="Chu J.S."/>
            <person name="Gimenez G."/>
            <person name="Irimia M."/>
            <person name="Rigden D.J."/>
            <person name="Fitzpatrick D.A."/>
            <person name="Lorenzo-Morales J."/>
            <person name="Bateman A."/>
            <person name="Chiu C.H."/>
            <person name="Tang P."/>
            <person name="Hegemann P."/>
            <person name="Fromm H."/>
            <person name="Raoult D."/>
            <person name="Greub G."/>
            <person name="Miranda-Saavedra D."/>
            <person name="Chen N."/>
            <person name="Nash P."/>
            <person name="Ginger M.L."/>
            <person name="Horn M."/>
            <person name="Schaap P."/>
            <person name="Caler L."/>
            <person name="Loftus B."/>
        </authorList>
    </citation>
    <scope>NUCLEOTIDE SEQUENCE [LARGE SCALE GENOMIC DNA]</scope>
    <source>
        <strain evidence="4 5">Neff</strain>
    </source>
</reference>
<dbReference type="SMART" id="SM01086">
    <property type="entry name" value="ClpB_D2-small"/>
    <property type="match status" value="1"/>
</dbReference>
<keyword evidence="1" id="KW-0547">Nucleotide-binding</keyword>
<gene>
    <name evidence="4" type="ORF">ACA1_245090</name>
</gene>
<keyword evidence="2" id="KW-0067">ATP-binding</keyword>
<dbReference type="PANTHER" id="PTHR48102">
    <property type="entry name" value="ATP-DEPENDENT CLP PROTEASE ATP-BINDING SUBUNIT CLPX-LIKE, MITOCHONDRIAL-RELATED"/>
    <property type="match status" value="1"/>
</dbReference>
<evidence type="ECO:0000256" key="1">
    <source>
        <dbReference type="ARBA" id="ARBA00022741"/>
    </source>
</evidence>
<keyword evidence="4" id="KW-0346">Stress response</keyword>
<protein>
    <submittedName>
        <fullName evidence="4">Heat shock protein HslVU, ATPase subunit HslU, putative</fullName>
    </submittedName>
</protein>
<name>L8GL50_ACACF</name>
<dbReference type="PANTHER" id="PTHR48102:SF3">
    <property type="entry name" value="ATP-DEPENDENT PROTEASE ATPASE SUBUNIT HSLU"/>
    <property type="match status" value="1"/>
</dbReference>
<dbReference type="GO" id="GO:0005524">
    <property type="term" value="F:ATP binding"/>
    <property type="evidence" value="ECO:0007669"/>
    <property type="project" value="UniProtKB-KW"/>
</dbReference>
<evidence type="ECO:0000256" key="2">
    <source>
        <dbReference type="ARBA" id="ARBA00022840"/>
    </source>
</evidence>
<proteinExistence type="predicted"/>
<sequence length="223" mass="25049">MRARRPYLEEQEAEKLINKDAIVKNALEAVQSNGIVFIDEIDKICKDKNSYGADASSEGVQRDLLPLIEGTTISTKYGNVDTSKILFVASGAFHSCKPSDLLAELQGRLPIRVQLKPLKKGDYYRILTETKFNQIDQAKALLLTEGVELDFTDDAIHEITKLTAEVNETVENIGARRLHTVMERILEEVSYECTPGKVTIDVAEVRKHLSELLLKTDLSRYVL</sequence>
<dbReference type="InterPro" id="IPR050052">
    <property type="entry name" value="ATP-dep_Clp_protease_ClpX"/>
</dbReference>
<feature type="domain" description="Clp ATPase C-terminal" evidence="3">
    <location>
        <begin position="118"/>
        <end position="209"/>
    </location>
</feature>
<dbReference type="EMBL" id="KB008093">
    <property type="protein sequence ID" value="ELR13448.1"/>
    <property type="molecule type" value="Genomic_DNA"/>
</dbReference>
<evidence type="ECO:0000259" key="3">
    <source>
        <dbReference type="SMART" id="SM01086"/>
    </source>
</evidence>
<dbReference type="STRING" id="1257118.L8GL50"/>
<dbReference type="GO" id="GO:0016887">
    <property type="term" value="F:ATP hydrolysis activity"/>
    <property type="evidence" value="ECO:0007669"/>
    <property type="project" value="InterPro"/>
</dbReference>
<dbReference type="Pfam" id="PF07724">
    <property type="entry name" value="AAA_2"/>
    <property type="match status" value="1"/>
</dbReference>
<dbReference type="GO" id="GO:0051603">
    <property type="term" value="P:proteolysis involved in protein catabolic process"/>
    <property type="evidence" value="ECO:0007669"/>
    <property type="project" value="TreeGrafter"/>
</dbReference>
<dbReference type="KEGG" id="acan:ACA1_245090"/>
<accession>L8GL50</accession>
<dbReference type="InterPro" id="IPR003959">
    <property type="entry name" value="ATPase_AAA_core"/>
</dbReference>
<evidence type="ECO:0000313" key="4">
    <source>
        <dbReference type="EMBL" id="ELR13448.1"/>
    </source>
</evidence>
<dbReference type="GeneID" id="14914027"/>
<dbReference type="InterPro" id="IPR019489">
    <property type="entry name" value="Clp_ATPase_C"/>
</dbReference>
<dbReference type="RefSeq" id="XP_004335461.1">
    <property type="nucleotide sequence ID" value="XM_004335413.1"/>
</dbReference>
<dbReference type="Gene3D" id="3.40.50.300">
    <property type="entry name" value="P-loop containing nucleotide triphosphate hydrolases"/>
    <property type="match status" value="1"/>
</dbReference>
<keyword evidence="5" id="KW-1185">Reference proteome</keyword>
<dbReference type="OMA" id="EEVSYEC"/>
<dbReference type="Proteomes" id="UP000011083">
    <property type="component" value="Unassembled WGS sequence"/>
</dbReference>
<dbReference type="GO" id="GO:0009376">
    <property type="term" value="C:HslUV protease complex"/>
    <property type="evidence" value="ECO:0007669"/>
    <property type="project" value="TreeGrafter"/>
</dbReference>
<organism evidence="4 5">
    <name type="scientific">Acanthamoeba castellanii (strain ATCC 30010 / Neff)</name>
    <dbReference type="NCBI Taxonomy" id="1257118"/>
    <lineage>
        <taxon>Eukaryota</taxon>
        <taxon>Amoebozoa</taxon>
        <taxon>Discosea</taxon>
        <taxon>Longamoebia</taxon>
        <taxon>Centramoebida</taxon>
        <taxon>Acanthamoebidae</taxon>
        <taxon>Acanthamoeba</taxon>
    </lineage>
</organism>